<keyword evidence="3" id="KW-0408">Iron</keyword>
<dbReference type="InterPro" id="IPR007202">
    <property type="entry name" value="4Fe-4S_dom"/>
</dbReference>
<proteinExistence type="predicted"/>
<dbReference type="RefSeq" id="WP_338095841.1">
    <property type="nucleotide sequence ID" value="NZ_JAWDKB010000002.1"/>
</dbReference>
<dbReference type="GO" id="GO:0051539">
    <property type="term" value="F:4 iron, 4 sulfur cluster binding"/>
    <property type="evidence" value="ECO:0007669"/>
    <property type="project" value="UniProtKB-KW"/>
</dbReference>
<evidence type="ECO:0000259" key="5">
    <source>
        <dbReference type="PROSITE" id="PS51656"/>
    </source>
</evidence>
<keyword evidence="2" id="KW-0479">Metal-binding</keyword>
<reference evidence="6 7" key="1">
    <citation type="submission" date="2023-06" db="EMBL/GenBank/DDBJ databases">
        <title>Genome sequence of Methancorpusculaceae sp. Cs1.</title>
        <authorList>
            <person name="Protasov E."/>
            <person name="Platt K."/>
            <person name="Poehlein A."/>
            <person name="Daniel R."/>
            <person name="Brune A."/>
        </authorList>
    </citation>
    <scope>NUCLEOTIDE SEQUENCE [LARGE SCALE GENOMIC DNA]</scope>
    <source>
        <strain evidence="6 7">Cs1</strain>
    </source>
</reference>
<evidence type="ECO:0000256" key="2">
    <source>
        <dbReference type="ARBA" id="ARBA00022723"/>
    </source>
</evidence>
<keyword evidence="7" id="KW-1185">Reference proteome</keyword>
<feature type="domain" description="4Fe-4S" evidence="5">
    <location>
        <begin position="69"/>
        <end position="135"/>
    </location>
</feature>
<name>A0AAE4SC08_9EURY</name>
<dbReference type="AlphaFoldDB" id="A0AAE4SC08"/>
<gene>
    <name evidence="6" type="ORF">McpCs1_06830</name>
</gene>
<sequence length="185" mass="19357">MISEIDTVEIVAGLMMVAARTAPKAMAVDSIVTKIVAGKELESFAKKMDEIGEQTGMTFFNTNANHLRAADLMVLIGVKGCQPLGANCGGCGHATCAEFGKEVRAAAQAVADYPGPNCIFKVTDLGIAVGSAVKCAASHNVDNRVMYTAGVAAKKLQVMDECSIVYGIPLKASGKNIFFADPVMH</sequence>
<dbReference type="PANTHER" id="PTHR40101">
    <property type="entry name" value="CONSERVED PROTEIN"/>
    <property type="match status" value="1"/>
</dbReference>
<evidence type="ECO:0000313" key="6">
    <source>
        <dbReference type="EMBL" id="MDV0443313.1"/>
    </source>
</evidence>
<organism evidence="6 7">
    <name type="scientific">Methanorbis rubei</name>
    <dbReference type="NCBI Taxonomy" id="3028300"/>
    <lineage>
        <taxon>Archaea</taxon>
        <taxon>Methanobacteriati</taxon>
        <taxon>Methanobacteriota</taxon>
        <taxon>Stenosarchaea group</taxon>
        <taxon>Methanomicrobia</taxon>
        <taxon>Methanomicrobiales</taxon>
        <taxon>Methanocorpusculaceae</taxon>
        <taxon>Methanorbis</taxon>
    </lineage>
</organism>
<evidence type="ECO:0000256" key="1">
    <source>
        <dbReference type="ARBA" id="ARBA00022485"/>
    </source>
</evidence>
<keyword evidence="1" id="KW-0004">4Fe-4S</keyword>
<protein>
    <recommendedName>
        <fullName evidence="5">4Fe-4S domain-containing protein</fullName>
    </recommendedName>
</protein>
<dbReference type="GO" id="GO:0046872">
    <property type="term" value="F:metal ion binding"/>
    <property type="evidence" value="ECO:0007669"/>
    <property type="project" value="UniProtKB-KW"/>
</dbReference>
<accession>A0AAE4SC08</accession>
<dbReference type="Proteomes" id="UP001283212">
    <property type="component" value="Unassembled WGS sequence"/>
</dbReference>
<evidence type="ECO:0000256" key="3">
    <source>
        <dbReference type="ARBA" id="ARBA00023004"/>
    </source>
</evidence>
<dbReference type="PANTHER" id="PTHR40101:SF1">
    <property type="entry name" value="4FE-4S DOMAIN-CONTAINING PROTEIN"/>
    <property type="match status" value="1"/>
</dbReference>
<keyword evidence="4" id="KW-0411">Iron-sulfur</keyword>
<comment type="caution">
    <text evidence="6">The sequence shown here is derived from an EMBL/GenBank/DDBJ whole genome shotgun (WGS) entry which is preliminary data.</text>
</comment>
<evidence type="ECO:0000256" key="4">
    <source>
        <dbReference type="ARBA" id="ARBA00023014"/>
    </source>
</evidence>
<dbReference type="Pfam" id="PF09918">
    <property type="entry name" value="DUF2148"/>
    <property type="match status" value="1"/>
</dbReference>
<dbReference type="InterPro" id="IPR019224">
    <property type="entry name" value="DUF2148"/>
</dbReference>
<dbReference type="PROSITE" id="PS51656">
    <property type="entry name" value="4FE4S"/>
    <property type="match status" value="1"/>
</dbReference>
<dbReference type="EMBL" id="JAWDKB010000002">
    <property type="protein sequence ID" value="MDV0443313.1"/>
    <property type="molecule type" value="Genomic_DNA"/>
</dbReference>
<evidence type="ECO:0000313" key="7">
    <source>
        <dbReference type="Proteomes" id="UP001283212"/>
    </source>
</evidence>